<dbReference type="InterPro" id="IPR050767">
    <property type="entry name" value="Sel1_AlgK"/>
</dbReference>
<feature type="chain" id="PRO_5042991173" evidence="4">
    <location>
        <begin position="40"/>
        <end position="1386"/>
    </location>
</feature>
<dbReference type="EMBL" id="JAPDMQ010000028">
    <property type="protein sequence ID" value="KAK0539608.1"/>
    <property type="molecule type" value="Genomic_DNA"/>
</dbReference>
<dbReference type="Gene3D" id="1.25.40.10">
    <property type="entry name" value="Tetratricopeptide repeat domain"/>
    <property type="match status" value="2"/>
</dbReference>
<reference evidence="5" key="1">
    <citation type="journal article" date="2023" name="PhytoFront">
        <title>Draft Genome Resources of Seven Strains of Tilletia horrida, Causal Agent of Kernel Smut of Rice.</title>
        <authorList>
            <person name="Khanal S."/>
            <person name="Antony Babu S."/>
            <person name="Zhou X.G."/>
        </authorList>
    </citation>
    <scope>NUCLEOTIDE SEQUENCE</scope>
    <source>
        <strain evidence="5">TX3</strain>
    </source>
</reference>
<name>A0AAN6JTP3_9BASI</name>
<keyword evidence="3" id="KW-1133">Transmembrane helix</keyword>
<dbReference type="SUPFAM" id="SSF81901">
    <property type="entry name" value="HCP-like"/>
    <property type="match status" value="3"/>
</dbReference>
<dbReference type="InterPro" id="IPR011990">
    <property type="entry name" value="TPR-like_helical_dom_sf"/>
</dbReference>
<keyword evidence="3" id="KW-0812">Transmembrane</keyword>
<keyword evidence="3" id="KW-0472">Membrane</keyword>
<dbReference type="GO" id="GO:0005789">
    <property type="term" value="C:endoplasmic reticulum membrane"/>
    <property type="evidence" value="ECO:0007669"/>
    <property type="project" value="TreeGrafter"/>
</dbReference>
<sequence>METGAKQQRRRRRCRANAPGRPALLAVCGLLALVAGSTASASASAHTGPRPPVPRGQEAEQLAASFAKTYTSAQAYSRALYLLDSLVIHPAPIKPPPAGSGTRSGGGSSSSGASAAHGESRADHDDTRREYHSAHFDATQAWGPFGTFLRLAVHTRNTIREWVHASKDAADSNTAASYIADARKTGATAGADVGPNGRRSDEDEPLLYAASDGARPLQLWPWWEGKGDRAIAGPWVVPELEHEQLAGSHIFDPSAASSSSSSSALLGRLGSAILPSKRSRAKKGLKRTASSSSTASNAKLTPLQKAQRRRGEAIALLEWVAFGHVSPDYDALLQQSESLRPTPSAQAPLFSQLQMPNLAQHALSKALDRNKTHAAFRTSAHASSEQESGNEDVYAVRERITRSSALWVLAEHSLWGTHAASPHLPRAKAAYEVLAWTFGNGTAHSRLGFLEGSGWGRIGGPGIGSGQAWGVGLITPGRSETEAEEGLRQARALLHYELAASAPEPPSSSSNGVPLDDLSGLPSLTYSARSSAQMALGYRYLSGIGTPMDCLKALDWYEIAAKDAYSRFLSGPPKGLILPYTHMRLSDVQGGAYGPGASAASSGYAASRPQIQAVLESRAGSGAVGEEARIRDLLEYYEYQAEPILKASGLKGALDRKGRSGLGKKLAGAGGELGGGVRSTANAAMYAVELARFYHGGSLWAPGESAGRVERDFVRAREYALRVASRVWPLDAGEVRRGGPSGPAPRSTASASKPTGTLAAAGGAGSKQLLEGEDLTLAVKDEAILRANRAAAMLGWMYLRGEGVKQDFRRAWVWFARGSEAGDPDCHNGIGVMIRDGYGVKPNVDDAARYFAAASQSTHPSADGLVNMGRIQFDLKDFSGASHSFKKAMHFLDPFESYLWHGKIDAVLTRAQAKASASSTGAASTTGPSLQERCDSAVLNFKHAVERADWADPVFHRADRAWRRGDTQRALLGWMLAGELGYEAAQNNVAWILDRDKHRLQIPALDQPADDSFDRLALVQWTRSAGQENVDALVKMGDYYFRGIGTSTPGVPSYEKAVACYSAAADMSASALAYWNMGWMYETGLGVGQRDFHLAKRYYDMAWNTNRKEAYLAVVFSLVKLHARAAWAALAHGDASALAMFDSYARGLDTSMPLTEAEEEKARKMKSQAAERQKKKQQEEHTAADEPGSGDPYIPETYDRRPEAAQQQQQQHHYDHDDDGSWLDGVVGGGEGGAAGAATDAEAAYEYASDILDDLEGLLLVLAVGFLFFLVWYRRRIQMGQQQGADTPEERARRERIAAAREEFRARGEEVIVPDDAAAGAAAGAAENPPAAGEGAGAGLGIDQPAGAAGAEGNEAERELLRQRRAFLLEDEDGDGDNPALFANAM</sequence>
<feature type="compositionally biased region" description="Basic and acidic residues" evidence="2">
    <location>
        <begin position="118"/>
        <end position="130"/>
    </location>
</feature>
<gene>
    <name evidence="5" type="primary">HRD3</name>
    <name evidence="5" type="ORF">OC842_000880</name>
</gene>
<accession>A0AAN6JTP3</accession>
<keyword evidence="4" id="KW-0732">Signal</keyword>
<evidence type="ECO:0000256" key="4">
    <source>
        <dbReference type="SAM" id="SignalP"/>
    </source>
</evidence>
<evidence type="ECO:0000256" key="1">
    <source>
        <dbReference type="ARBA" id="ARBA00038101"/>
    </source>
</evidence>
<feature type="region of interest" description="Disordered" evidence="2">
    <location>
        <begin position="734"/>
        <end position="765"/>
    </location>
</feature>
<proteinExistence type="inferred from homology"/>
<feature type="compositionally biased region" description="Basic and acidic residues" evidence="2">
    <location>
        <begin position="1169"/>
        <end position="1184"/>
    </location>
</feature>
<feature type="signal peptide" evidence="4">
    <location>
        <begin position="1"/>
        <end position="39"/>
    </location>
</feature>
<dbReference type="InterPro" id="IPR006597">
    <property type="entry name" value="Sel1-like"/>
</dbReference>
<evidence type="ECO:0000313" key="5">
    <source>
        <dbReference type="EMBL" id="KAK0539608.1"/>
    </source>
</evidence>
<feature type="region of interest" description="Disordered" evidence="2">
    <location>
        <begin position="94"/>
        <end position="130"/>
    </location>
</feature>
<dbReference type="GO" id="GO:0036503">
    <property type="term" value="P:ERAD pathway"/>
    <property type="evidence" value="ECO:0007669"/>
    <property type="project" value="TreeGrafter"/>
</dbReference>
<dbReference type="PANTHER" id="PTHR11102:SF147">
    <property type="entry name" value="SEL1L ADAPTOR SUBUNIT OF ERAD E3 UBIQUITIN LIGASE"/>
    <property type="match status" value="1"/>
</dbReference>
<evidence type="ECO:0000313" key="6">
    <source>
        <dbReference type="Proteomes" id="UP001176521"/>
    </source>
</evidence>
<evidence type="ECO:0000256" key="3">
    <source>
        <dbReference type="SAM" id="Phobius"/>
    </source>
</evidence>
<feature type="compositionally biased region" description="Basic residues" evidence="2">
    <location>
        <begin position="277"/>
        <end position="286"/>
    </location>
</feature>
<organism evidence="5 6">
    <name type="scientific">Tilletia horrida</name>
    <dbReference type="NCBI Taxonomy" id="155126"/>
    <lineage>
        <taxon>Eukaryota</taxon>
        <taxon>Fungi</taxon>
        <taxon>Dikarya</taxon>
        <taxon>Basidiomycota</taxon>
        <taxon>Ustilaginomycotina</taxon>
        <taxon>Exobasidiomycetes</taxon>
        <taxon>Tilletiales</taxon>
        <taxon>Tilletiaceae</taxon>
        <taxon>Tilletia</taxon>
    </lineage>
</organism>
<protein>
    <submittedName>
        <fullName evidence="5">ERAD-associated protein</fullName>
    </submittedName>
</protein>
<dbReference type="Pfam" id="PF08238">
    <property type="entry name" value="Sel1"/>
    <property type="match status" value="6"/>
</dbReference>
<dbReference type="SMART" id="SM00671">
    <property type="entry name" value="SEL1"/>
    <property type="match status" value="5"/>
</dbReference>
<dbReference type="Proteomes" id="UP001176521">
    <property type="component" value="Unassembled WGS sequence"/>
</dbReference>
<feature type="region of interest" description="Disordered" evidence="2">
    <location>
        <begin position="1156"/>
        <end position="1228"/>
    </location>
</feature>
<feature type="compositionally biased region" description="Low complexity" evidence="2">
    <location>
        <begin position="1321"/>
        <end position="1333"/>
    </location>
</feature>
<evidence type="ECO:0000256" key="2">
    <source>
        <dbReference type="SAM" id="MobiDB-lite"/>
    </source>
</evidence>
<comment type="caution">
    <text evidence="5">The sequence shown here is derived from an EMBL/GenBank/DDBJ whole genome shotgun (WGS) entry which is preliminary data.</text>
</comment>
<feature type="transmembrane region" description="Helical" evidence="3">
    <location>
        <begin position="1255"/>
        <end position="1273"/>
    </location>
</feature>
<feature type="region of interest" description="Disordered" evidence="2">
    <location>
        <begin position="1321"/>
        <end position="1356"/>
    </location>
</feature>
<comment type="similarity">
    <text evidence="1">Belongs to the sel-1 family.</text>
</comment>
<keyword evidence="6" id="KW-1185">Reference proteome</keyword>
<dbReference type="PANTHER" id="PTHR11102">
    <property type="entry name" value="SEL-1-LIKE PROTEIN"/>
    <property type="match status" value="1"/>
</dbReference>
<feature type="region of interest" description="Disordered" evidence="2">
    <location>
        <begin position="277"/>
        <end position="305"/>
    </location>
</feature>